<evidence type="ECO:0000256" key="1">
    <source>
        <dbReference type="SAM" id="Phobius"/>
    </source>
</evidence>
<keyword evidence="1" id="KW-0472">Membrane</keyword>
<name>A0A2I0JQQ1_PUNGR</name>
<feature type="transmembrane region" description="Helical" evidence="1">
    <location>
        <begin position="86"/>
        <end position="107"/>
    </location>
</feature>
<gene>
    <name evidence="2" type="ORF">CRG98_020953</name>
</gene>
<dbReference type="Proteomes" id="UP000233551">
    <property type="component" value="Unassembled WGS sequence"/>
</dbReference>
<dbReference type="AlphaFoldDB" id="A0A2I0JQQ1"/>
<proteinExistence type="predicted"/>
<evidence type="ECO:0000313" key="2">
    <source>
        <dbReference type="EMBL" id="PKI58627.1"/>
    </source>
</evidence>
<evidence type="ECO:0000313" key="3">
    <source>
        <dbReference type="Proteomes" id="UP000233551"/>
    </source>
</evidence>
<reference evidence="2 3" key="1">
    <citation type="submission" date="2017-11" db="EMBL/GenBank/DDBJ databases">
        <title>De-novo sequencing of pomegranate (Punica granatum L.) genome.</title>
        <authorList>
            <person name="Akparov Z."/>
            <person name="Amiraslanov A."/>
            <person name="Hajiyeva S."/>
            <person name="Abbasov M."/>
            <person name="Kaur K."/>
            <person name="Hamwieh A."/>
            <person name="Solovyev V."/>
            <person name="Salamov A."/>
            <person name="Braich B."/>
            <person name="Kosarev P."/>
            <person name="Mahmoud A."/>
            <person name="Hajiyev E."/>
            <person name="Babayeva S."/>
            <person name="Izzatullayeva V."/>
            <person name="Mammadov A."/>
            <person name="Mammadov A."/>
            <person name="Sharifova S."/>
            <person name="Ojaghi J."/>
            <person name="Eynullazada K."/>
            <person name="Bayramov B."/>
            <person name="Abdulazimova A."/>
            <person name="Shahmuradov I."/>
        </authorList>
    </citation>
    <scope>NUCLEOTIDE SEQUENCE [LARGE SCALE GENOMIC DNA]</scope>
    <source>
        <strain evidence="3">cv. AG2017</strain>
        <tissue evidence="2">Leaf</tissue>
    </source>
</reference>
<keyword evidence="1" id="KW-0812">Transmembrane</keyword>
<accession>A0A2I0JQQ1</accession>
<organism evidence="2 3">
    <name type="scientific">Punica granatum</name>
    <name type="common">Pomegranate</name>
    <dbReference type="NCBI Taxonomy" id="22663"/>
    <lineage>
        <taxon>Eukaryota</taxon>
        <taxon>Viridiplantae</taxon>
        <taxon>Streptophyta</taxon>
        <taxon>Embryophyta</taxon>
        <taxon>Tracheophyta</taxon>
        <taxon>Spermatophyta</taxon>
        <taxon>Magnoliopsida</taxon>
        <taxon>eudicotyledons</taxon>
        <taxon>Gunneridae</taxon>
        <taxon>Pentapetalae</taxon>
        <taxon>rosids</taxon>
        <taxon>malvids</taxon>
        <taxon>Myrtales</taxon>
        <taxon>Lythraceae</taxon>
        <taxon>Punica</taxon>
    </lineage>
</organism>
<keyword evidence="3" id="KW-1185">Reference proteome</keyword>
<comment type="caution">
    <text evidence="2">The sequence shown here is derived from an EMBL/GenBank/DDBJ whole genome shotgun (WGS) entry which is preliminary data.</text>
</comment>
<keyword evidence="1" id="KW-1133">Transmembrane helix</keyword>
<protein>
    <submittedName>
        <fullName evidence="2">Uncharacterized protein</fullName>
    </submittedName>
</protein>
<dbReference type="EMBL" id="PGOL01001354">
    <property type="protein sequence ID" value="PKI58627.1"/>
    <property type="molecule type" value="Genomic_DNA"/>
</dbReference>
<sequence length="112" mass="12259">MRAGHSRSWCRSVWGTYPLCVSHCKVKNLSVTSSLSLNFLVGSVDHLRLGKVIGYLVVPDYIAVVMAANKGWGREGSAKIRRRRDWAPLIPAVVASIAAAIVGPFLLRSLTR</sequence>